<dbReference type="EMBL" id="AP019835">
    <property type="protein sequence ID" value="BBM48992.1"/>
    <property type="molecule type" value="Genomic_DNA"/>
</dbReference>
<dbReference type="Gene3D" id="1.20.1270.180">
    <property type="match status" value="1"/>
</dbReference>
<feature type="signal peptide" evidence="1">
    <location>
        <begin position="1"/>
        <end position="19"/>
    </location>
</feature>
<reference evidence="3 4" key="1">
    <citation type="submission" date="2019-07" db="EMBL/GenBank/DDBJ databases">
        <title>Complete Genome Sequence of Leptotrichia wadei Strain JMUB3934.</title>
        <authorList>
            <person name="Watanabe S."/>
            <person name="Cui L."/>
        </authorList>
    </citation>
    <scope>NUCLEOTIDE SEQUENCE [LARGE SCALE GENOMIC DNA]</scope>
    <source>
        <strain evidence="3 4">JMUB3934</strain>
    </source>
</reference>
<evidence type="ECO:0000313" key="3">
    <source>
        <dbReference type="EMBL" id="BBM48992.1"/>
    </source>
</evidence>
<dbReference type="Pfam" id="PF07007">
    <property type="entry name" value="LprI"/>
    <property type="match status" value="1"/>
</dbReference>
<name>A0A510JU60_9FUSO</name>
<dbReference type="AlphaFoldDB" id="A0A510JU60"/>
<sequence>MKKLIIVVVSLMVTTSSFAGYTSDMINRMEIKEKSVEKSFGGSNAEMKEATSVILEGWDSELNKVYKLLMKKLSKSGQIKLINEEKLWIKSRDNKAKEIANEFCDTVNGERLCGTGYGLAYTQSLVESTKDRAVELSKRYEKLK</sequence>
<evidence type="ECO:0000259" key="2">
    <source>
        <dbReference type="Pfam" id="PF07007"/>
    </source>
</evidence>
<organism evidence="3 4">
    <name type="scientific">Leptotrichia wadei</name>
    <dbReference type="NCBI Taxonomy" id="157687"/>
    <lineage>
        <taxon>Bacteria</taxon>
        <taxon>Fusobacteriati</taxon>
        <taxon>Fusobacteriota</taxon>
        <taxon>Fusobacteriia</taxon>
        <taxon>Fusobacteriales</taxon>
        <taxon>Leptotrichiaceae</taxon>
        <taxon>Leptotrichia</taxon>
    </lineage>
</organism>
<dbReference type="Proteomes" id="UP000321501">
    <property type="component" value="Chromosome"/>
</dbReference>
<dbReference type="GeneID" id="84803611"/>
<feature type="chain" id="PRO_5030107774" description="Lysozyme inhibitor LprI-like N-terminal domain-containing protein" evidence="1">
    <location>
        <begin position="20"/>
        <end position="144"/>
    </location>
</feature>
<dbReference type="PANTHER" id="PTHR39176:SF1">
    <property type="entry name" value="PERIPLASMIC PROTEIN"/>
    <property type="match status" value="1"/>
</dbReference>
<keyword evidence="1" id="KW-0732">Signal</keyword>
<gene>
    <name evidence="3" type="ORF">JMUB3934_0274</name>
</gene>
<accession>A0A510JU60</accession>
<protein>
    <recommendedName>
        <fullName evidence="2">Lysozyme inhibitor LprI-like N-terminal domain-containing protein</fullName>
    </recommendedName>
</protein>
<dbReference type="InterPro" id="IPR009739">
    <property type="entry name" value="LprI-like_N"/>
</dbReference>
<proteinExistence type="predicted"/>
<feature type="domain" description="Lysozyme inhibitor LprI-like N-terminal" evidence="2">
    <location>
        <begin position="43"/>
        <end position="136"/>
    </location>
</feature>
<evidence type="ECO:0000313" key="4">
    <source>
        <dbReference type="Proteomes" id="UP000321501"/>
    </source>
</evidence>
<dbReference type="RefSeq" id="WP_018499282.1">
    <property type="nucleotide sequence ID" value="NZ_AP019829.2"/>
</dbReference>
<dbReference type="PANTHER" id="PTHR39176">
    <property type="entry name" value="PERIPLASMIC PROTEIN-RELATED"/>
    <property type="match status" value="1"/>
</dbReference>
<evidence type="ECO:0000256" key="1">
    <source>
        <dbReference type="SAM" id="SignalP"/>
    </source>
</evidence>